<proteinExistence type="predicted"/>
<sequence>MCARSGCLGLAFLVAATSCPHGAAAARASRPALSDRIRILYDAPKKADYRGIYDDMRRQRVLERIGAIVGLARLPARLTYRLKECAGELNAWYAPENRSVTLCYELIESVYKAAPKTKSPAGVTRQEALVGPVAQILMHESGHALFDLLDIPVLGREEDAADQVAAFALLQLGGEEARTVVNGSAYFFATNGKDEPLDQGAFADSHGLSWQRFYNLACLAYGSDKKAFGYIVAKGHLPKDRAEGCGVEYDQVAFAFDRLIVPHLRVKPGPGERLRHAFQRAARGR</sequence>
<evidence type="ECO:0008006" key="4">
    <source>
        <dbReference type="Google" id="ProtNLM"/>
    </source>
</evidence>
<feature type="chain" id="PRO_5026958908" description="Metallopeptidase" evidence="1">
    <location>
        <begin position="24"/>
        <end position="285"/>
    </location>
</feature>
<accession>A0A6N6MSU3</accession>
<evidence type="ECO:0000313" key="3">
    <source>
        <dbReference type="Proteomes" id="UP000441523"/>
    </source>
</evidence>
<organism evidence="2 3">
    <name type="scientific">Methylobacterium planeticum</name>
    <dbReference type="NCBI Taxonomy" id="2615211"/>
    <lineage>
        <taxon>Bacteria</taxon>
        <taxon>Pseudomonadati</taxon>
        <taxon>Pseudomonadota</taxon>
        <taxon>Alphaproteobacteria</taxon>
        <taxon>Hyphomicrobiales</taxon>
        <taxon>Methylobacteriaceae</taxon>
        <taxon>Methylobacterium</taxon>
    </lineage>
</organism>
<feature type="signal peptide" evidence="1">
    <location>
        <begin position="1"/>
        <end position="23"/>
    </location>
</feature>
<dbReference type="EMBL" id="VZZJ01000013">
    <property type="protein sequence ID" value="KAB1072487.1"/>
    <property type="molecule type" value="Genomic_DNA"/>
</dbReference>
<dbReference type="RefSeq" id="WP_150964679.1">
    <property type="nucleotide sequence ID" value="NZ_VZZJ01000013.1"/>
</dbReference>
<protein>
    <recommendedName>
        <fullName evidence="4">Metallopeptidase</fullName>
    </recommendedName>
</protein>
<dbReference type="AlphaFoldDB" id="A0A6N6MSU3"/>
<dbReference type="InterPro" id="IPR025644">
    <property type="entry name" value="DUF4344"/>
</dbReference>
<keyword evidence="3" id="KW-1185">Reference proteome</keyword>
<evidence type="ECO:0000256" key="1">
    <source>
        <dbReference type="SAM" id="SignalP"/>
    </source>
</evidence>
<dbReference type="PROSITE" id="PS51257">
    <property type="entry name" value="PROKAR_LIPOPROTEIN"/>
    <property type="match status" value="1"/>
</dbReference>
<evidence type="ECO:0000313" key="2">
    <source>
        <dbReference type="EMBL" id="KAB1072487.1"/>
    </source>
</evidence>
<gene>
    <name evidence="2" type="ORF">F6X51_16020</name>
</gene>
<name>A0A6N6MSU3_9HYPH</name>
<comment type="caution">
    <text evidence="2">The sequence shown here is derived from an EMBL/GenBank/DDBJ whole genome shotgun (WGS) entry which is preliminary data.</text>
</comment>
<keyword evidence="1" id="KW-0732">Signal</keyword>
<dbReference type="Proteomes" id="UP000441523">
    <property type="component" value="Unassembled WGS sequence"/>
</dbReference>
<dbReference type="Pfam" id="PF14247">
    <property type="entry name" value="DUF4344"/>
    <property type="match status" value="1"/>
</dbReference>
<reference evidence="2 3" key="1">
    <citation type="submission" date="2019-09" db="EMBL/GenBank/DDBJ databases">
        <title>YIM 132548 draft genome.</title>
        <authorList>
            <person name="Jiang L."/>
        </authorList>
    </citation>
    <scope>NUCLEOTIDE SEQUENCE [LARGE SCALE GENOMIC DNA]</scope>
    <source>
        <strain evidence="2 3">YIM 132548</strain>
    </source>
</reference>